<organism evidence="4 8">
    <name type="scientific">Rotaria sordida</name>
    <dbReference type="NCBI Taxonomy" id="392033"/>
    <lineage>
        <taxon>Eukaryota</taxon>
        <taxon>Metazoa</taxon>
        <taxon>Spiralia</taxon>
        <taxon>Gnathifera</taxon>
        <taxon>Rotifera</taxon>
        <taxon>Eurotatoria</taxon>
        <taxon>Bdelloidea</taxon>
        <taxon>Philodinida</taxon>
        <taxon>Philodinidae</taxon>
        <taxon>Rotaria</taxon>
    </lineage>
</organism>
<feature type="repeat" description="TPR" evidence="3">
    <location>
        <begin position="567"/>
        <end position="600"/>
    </location>
</feature>
<evidence type="ECO:0000313" key="4">
    <source>
        <dbReference type="EMBL" id="CAF1378304.1"/>
    </source>
</evidence>
<dbReference type="EMBL" id="CAJOAX010004177">
    <property type="protein sequence ID" value="CAF3893578.1"/>
    <property type="molecule type" value="Genomic_DNA"/>
</dbReference>
<evidence type="ECO:0000313" key="5">
    <source>
        <dbReference type="EMBL" id="CAF1479254.1"/>
    </source>
</evidence>
<dbReference type="SUPFAM" id="SSF48452">
    <property type="entry name" value="TPR-like"/>
    <property type="match status" value="3"/>
</dbReference>
<dbReference type="AlphaFoldDB" id="A0A815JLN5"/>
<gene>
    <name evidence="7" type="ORF">FNK824_LOCUS33420</name>
    <name evidence="6" type="ORF">OTI717_LOCUS23404</name>
    <name evidence="4" type="ORF">RFH988_LOCUS33709</name>
    <name evidence="5" type="ORF">SEV965_LOCUS35016</name>
</gene>
<name>A0A815JLN5_9BILA</name>
<dbReference type="InterPro" id="IPR006597">
    <property type="entry name" value="Sel1-like"/>
</dbReference>
<evidence type="ECO:0008006" key="9">
    <source>
        <dbReference type="Google" id="ProtNLM"/>
    </source>
</evidence>
<dbReference type="Gene3D" id="3.90.176.10">
    <property type="entry name" value="Toxin ADP-ribosyltransferase, Chain A, domain 1"/>
    <property type="match status" value="1"/>
</dbReference>
<reference evidence="4" key="1">
    <citation type="submission" date="2021-02" db="EMBL/GenBank/DDBJ databases">
        <authorList>
            <person name="Nowell W R."/>
        </authorList>
    </citation>
    <scope>NUCLEOTIDE SEQUENCE</scope>
</reference>
<dbReference type="OrthoDB" id="273147at2759"/>
<dbReference type="Proteomes" id="UP000663889">
    <property type="component" value="Unassembled WGS sequence"/>
</dbReference>
<comment type="caution">
    <text evidence="4">The sequence shown here is derived from an EMBL/GenBank/DDBJ whole genome shotgun (WGS) entry which is preliminary data.</text>
</comment>
<feature type="repeat" description="TPR" evidence="3">
    <location>
        <begin position="609"/>
        <end position="642"/>
    </location>
</feature>
<dbReference type="Proteomes" id="UP000663874">
    <property type="component" value="Unassembled WGS sequence"/>
</dbReference>
<evidence type="ECO:0000313" key="6">
    <source>
        <dbReference type="EMBL" id="CAF3893578.1"/>
    </source>
</evidence>
<dbReference type="PANTHER" id="PTHR45641">
    <property type="entry name" value="TETRATRICOPEPTIDE REPEAT PROTEIN (AFU_ORTHOLOGUE AFUA_6G03870)"/>
    <property type="match status" value="1"/>
</dbReference>
<dbReference type="Pfam" id="PF13424">
    <property type="entry name" value="TPR_12"/>
    <property type="match status" value="6"/>
</dbReference>
<keyword evidence="2 3" id="KW-0802">TPR repeat</keyword>
<feature type="repeat" description="TPR" evidence="3">
    <location>
        <begin position="693"/>
        <end position="726"/>
    </location>
</feature>
<feature type="repeat" description="TPR" evidence="3">
    <location>
        <begin position="861"/>
        <end position="894"/>
    </location>
</feature>
<dbReference type="SMART" id="SM00028">
    <property type="entry name" value="TPR"/>
    <property type="match status" value="14"/>
</dbReference>
<proteinExistence type="predicted"/>
<evidence type="ECO:0000256" key="1">
    <source>
        <dbReference type="ARBA" id="ARBA00022737"/>
    </source>
</evidence>
<dbReference type="SMART" id="SM00671">
    <property type="entry name" value="SEL1"/>
    <property type="match status" value="6"/>
</dbReference>
<feature type="repeat" description="TPR" evidence="3">
    <location>
        <begin position="483"/>
        <end position="516"/>
    </location>
</feature>
<feature type="repeat" description="TPR" evidence="3">
    <location>
        <begin position="442"/>
        <end position="475"/>
    </location>
</feature>
<evidence type="ECO:0000313" key="8">
    <source>
        <dbReference type="Proteomes" id="UP000663882"/>
    </source>
</evidence>
<dbReference type="PROSITE" id="PS51996">
    <property type="entry name" value="TR_MART"/>
    <property type="match status" value="1"/>
</dbReference>
<dbReference type="Gene3D" id="1.25.40.10">
    <property type="entry name" value="Tetratricopeptide repeat domain"/>
    <property type="match status" value="5"/>
</dbReference>
<dbReference type="PROSITE" id="PS50005">
    <property type="entry name" value="TPR"/>
    <property type="match status" value="11"/>
</dbReference>
<sequence length="1000" mass="116002">MTDKSLNTASISQNDQHRFIQNFIVIWLESNINEMDDLIIELRRHSDLVFTFNESDLCAKFLKNVHDQKVFLIVSNTLANAILPLVHDLSQLDSVYILCKNKTMENNWTKKWRKVREIFDDISFIFPQLQRNTRLCEESLMPVNIITETSTINLNEIQSSFMYTQLLKEIFIEMKHDAEMAKQFFVDFLHNLYADNTVLLNAIDEFKRTYEDHSPIWWYTKEEFIFSMLNRALRTQDIDVLMKMAFFIRDLHQQIVQLHFETNHTTKMIVYRGQGMFHADFEKLKKSHGGLISFNNFLSTSTNESVSHLFADCSRFDPNLIGVLFEIEIDPMISSVPFASLDHISYYSSTEKEILFSMHTILRIGDMHEIENRLWKIKLTLTNDNDEQLKYLTDYIRREIGGGSHYHRLGWLMITLNEYDKAEKIYTKLLETTAIDDWEICATLYNQLGLIYANTGKDKKALEFYDKAIKNYQKASSTHFSLYVTYSNIAFVYKSMGKYETALSMYNNAREIEEKIPLTKDSDWAITHNNIASVYRLMGDFSNALSHHQTALEIRKEVLPPNHPSLGLSFNNLGVIYHSKGDYKTALVNYHEALEIYRKSLPIVHPRPAETYNNIGFVYDSMGDYSNALLYYQKALEIQEKSLPLMHRDLATTHRNMGCTCAAIGDYSKALECFQKALNMQKTALSSTHPDLAITYNNIGFVYDTKDDYQIALEYYQKALDIQQKSLSITHPDLAMTYKNIGGIHSSMKDYSKALSYYEKALEIEQITLSSNHSRLATTYSNIGVAHQYMGDYKTAMSYFLKALEIQRKSLSPTHPDLAHVYNNMGAVQGSLGNYSIALLCYKKVLEIREKSLPAIHIDLAIIHLNIGITHYRMKNYSTALLHFQKTFEIQEKIFSPTHIILADICDKIAMTYYSMENYSNALSHYQNALNIRQKSSQSIHPDTAVNFYNIAKTFEHLNQYHEAVEYAQKAVDMARLLFGCDHSEVKENQEYLDKLRQKL</sequence>
<feature type="repeat" description="TPR" evidence="3">
    <location>
        <begin position="735"/>
        <end position="768"/>
    </location>
</feature>
<feature type="repeat" description="TPR" evidence="3">
    <location>
        <begin position="651"/>
        <end position="684"/>
    </location>
</feature>
<keyword evidence="1" id="KW-0677">Repeat</keyword>
<dbReference type="Pfam" id="PF13181">
    <property type="entry name" value="TPR_8"/>
    <property type="match status" value="1"/>
</dbReference>
<feature type="repeat" description="TPR" evidence="3">
    <location>
        <begin position="819"/>
        <end position="852"/>
    </location>
</feature>
<accession>A0A815JLN5</accession>
<dbReference type="EMBL" id="CAJNOO010004353">
    <property type="protein sequence ID" value="CAF1378304.1"/>
    <property type="molecule type" value="Genomic_DNA"/>
</dbReference>
<dbReference type="InterPro" id="IPR011990">
    <property type="entry name" value="TPR-like_helical_dom_sf"/>
</dbReference>
<evidence type="ECO:0000313" key="7">
    <source>
        <dbReference type="EMBL" id="CAF4145605.1"/>
    </source>
</evidence>
<dbReference type="Pfam" id="PF13374">
    <property type="entry name" value="TPR_10"/>
    <property type="match status" value="1"/>
</dbReference>
<dbReference type="EMBL" id="CAJNOU010005474">
    <property type="protein sequence ID" value="CAF1479254.1"/>
    <property type="molecule type" value="Genomic_DNA"/>
</dbReference>
<feature type="repeat" description="TPR" evidence="3">
    <location>
        <begin position="903"/>
        <end position="936"/>
    </location>
</feature>
<dbReference type="Proteomes" id="UP000663882">
    <property type="component" value="Unassembled WGS sequence"/>
</dbReference>
<feature type="repeat" description="TPR" evidence="3">
    <location>
        <begin position="777"/>
        <end position="810"/>
    </location>
</feature>
<evidence type="ECO:0000256" key="2">
    <source>
        <dbReference type="ARBA" id="ARBA00022803"/>
    </source>
</evidence>
<dbReference type="PANTHER" id="PTHR45641:SF19">
    <property type="entry name" value="NEPHROCYSTIN-3"/>
    <property type="match status" value="1"/>
</dbReference>
<dbReference type="PROSITE" id="PS50293">
    <property type="entry name" value="TPR_REGION"/>
    <property type="match status" value="5"/>
</dbReference>
<dbReference type="InterPro" id="IPR019734">
    <property type="entry name" value="TPR_rpt"/>
</dbReference>
<dbReference type="EMBL" id="CAJOBE010012214">
    <property type="protein sequence ID" value="CAF4145605.1"/>
    <property type="molecule type" value="Genomic_DNA"/>
</dbReference>
<dbReference type="Proteomes" id="UP000663823">
    <property type="component" value="Unassembled WGS sequence"/>
</dbReference>
<protein>
    <recommendedName>
        <fullName evidence="9">UDP-N-acetylglucosamine--peptide N-acetylglucosaminyltransferase SPINDLY</fullName>
    </recommendedName>
</protein>
<evidence type="ECO:0000256" key="3">
    <source>
        <dbReference type="PROSITE-ProRule" id="PRU00339"/>
    </source>
</evidence>
<dbReference type="SUPFAM" id="SSF56399">
    <property type="entry name" value="ADP-ribosylation"/>
    <property type="match status" value="1"/>
</dbReference>